<evidence type="ECO:0000313" key="3">
    <source>
        <dbReference type="EMBL" id="KAJ8894751.1"/>
    </source>
</evidence>
<accession>A0ABQ9IDR0</accession>
<organism evidence="3 4">
    <name type="scientific">Dryococelus australis</name>
    <dbReference type="NCBI Taxonomy" id="614101"/>
    <lineage>
        <taxon>Eukaryota</taxon>
        <taxon>Metazoa</taxon>
        <taxon>Ecdysozoa</taxon>
        <taxon>Arthropoda</taxon>
        <taxon>Hexapoda</taxon>
        <taxon>Insecta</taxon>
        <taxon>Pterygota</taxon>
        <taxon>Neoptera</taxon>
        <taxon>Polyneoptera</taxon>
        <taxon>Phasmatodea</taxon>
        <taxon>Verophasmatodea</taxon>
        <taxon>Anareolatae</taxon>
        <taxon>Phasmatidae</taxon>
        <taxon>Eurycanthinae</taxon>
        <taxon>Dryococelus</taxon>
    </lineage>
</organism>
<protein>
    <recommendedName>
        <fullName evidence="2">ALIX V-shaped domain-containing protein</fullName>
    </recommendedName>
</protein>
<dbReference type="Proteomes" id="UP001159363">
    <property type="component" value="Chromosome 1"/>
</dbReference>
<feature type="compositionally biased region" description="Basic and acidic residues" evidence="1">
    <location>
        <begin position="1"/>
        <end position="11"/>
    </location>
</feature>
<evidence type="ECO:0000259" key="2">
    <source>
        <dbReference type="Pfam" id="PF13949"/>
    </source>
</evidence>
<sequence>MQQEEVREKEYQTVMGSRPPSIAATDLTREARKYEEAHAKASESNQTLHKAMTLNISNLRILALPLPELERQIPSLRLLDGQYQNNLHKTYLPVYKQSRLDCYLLPFPVRMLSSSWSGMAIHAEQPPHTSGPVAC</sequence>
<gene>
    <name evidence="3" type="ORF">PR048_000058</name>
</gene>
<evidence type="ECO:0000313" key="4">
    <source>
        <dbReference type="Proteomes" id="UP001159363"/>
    </source>
</evidence>
<dbReference type="Pfam" id="PF13949">
    <property type="entry name" value="ALIX_LYPXL_bnd"/>
    <property type="match status" value="1"/>
</dbReference>
<comment type="caution">
    <text evidence="3">The sequence shown here is derived from an EMBL/GenBank/DDBJ whole genome shotgun (WGS) entry which is preliminary data.</text>
</comment>
<dbReference type="Gene3D" id="1.20.140.50">
    <property type="entry name" value="alix/aip1 like domains"/>
    <property type="match status" value="1"/>
</dbReference>
<name>A0ABQ9IDR0_9NEOP</name>
<keyword evidence="4" id="KW-1185">Reference proteome</keyword>
<evidence type="ECO:0000256" key="1">
    <source>
        <dbReference type="SAM" id="MobiDB-lite"/>
    </source>
</evidence>
<feature type="domain" description="ALIX V-shaped" evidence="2">
    <location>
        <begin position="2"/>
        <end position="77"/>
    </location>
</feature>
<dbReference type="PANTHER" id="PTHR23030:SF30">
    <property type="entry name" value="TYROSINE-PROTEIN PHOSPHATASE NON-RECEPTOR TYPE 23"/>
    <property type="match status" value="1"/>
</dbReference>
<dbReference type="PANTHER" id="PTHR23030">
    <property type="entry name" value="PCD6 INTERACTING PROTEIN-RELATED"/>
    <property type="match status" value="1"/>
</dbReference>
<dbReference type="EMBL" id="JARBHB010000001">
    <property type="protein sequence ID" value="KAJ8894751.1"/>
    <property type="molecule type" value="Genomic_DNA"/>
</dbReference>
<reference evidence="3 4" key="1">
    <citation type="submission" date="2023-02" db="EMBL/GenBank/DDBJ databases">
        <title>LHISI_Scaffold_Assembly.</title>
        <authorList>
            <person name="Stuart O.P."/>
            <person name="Cleave R."/>
            <person name="Magrath M.J.L."/>
            <person name="Mikheyev A.S."/>
        </authorList>
    </citation>
    <scope>NUCLEOTIDE SEQUENCE [LARGE SCALE GENOMIC DNA]</scope>
    <source>
        <strain evidence="3">Daus_M_001</strain>
        <tissue evidence="3">Leg muscle</tissue>
    </source>
</reference>
<feature type="region of interest" description="Disordered" evidence="1">
    <location>
        <begin position="1"/>
        <end position="20"/>
    </location>
</feature>
<dbReference type="InterPro" id="IPR025304">
    <property type="entry name" value="ALIX_V_dom"/>
</dbReference>
<proteinExistence type="predicted"/>